<dbReference type="InterPro" id="IPR016024">
    <property type="entry name" value="ARM-type_fold"/>
</dbReference>
<sequence>MAGSSSIISSLRLARSLSSQRAFSSSTAGSAGVNYKSLLRPWKAMKLTQENLDEVMLVNTWPKAFPFPPDCFDKLDGAPDAGFYEVPKFDMHISEKMAECLKTKWYADLLPMACNAHLELGAGVRSYFPESYTPSTVIGYGMNMAEMEGNEILTERRVQDLNINPHLPYQASVFDCITLAFSIQYLTQPHLVLSEAHRLLRPGGILIISYTDRCFETKVTDLWYRSSMLQRALLCRSYLHYSGAVGCWSELRAGWSYLDDDEPLIVIRAAKRAASDPPEDDDSTAPATAEAASSSSSSSSSTAAAGGGEGAPARRGGAPKPLVDGQDHALLQHHHNTDEDEVDVVDEDQTPLQIAKDILIELDKCLLETATLADVKRVYKLRHHLKNIRWELADTADVRDEEPAEQEEVLVVNQLYKKLERCICRRIFHRNDNGIAFVASVLTMHPAFIVDAFAAIKLFIPQLTAPVLQGLSKGWKESSGGMKRQIEQAIQAWMDYSLKVDPVLAKKVSCEFHRKDRRPTELENLLVELYQPILWKQLTVTNWKIRLNAIATLGDAFPICNSTLHAEMERTMDMQIRALVSGMTDKHDQVRRIAVNKVCESLAIQWRAISGDHRSVLLYNIINKCAKDKRSAAVRMAVVQGIRRIIRNCAISHQIMGPVLPKIGEMIYDPSPQVRLEYCKLLQDLQNTEGINLGDMAEGHQKLTNRLVVEHAYAMRKKEKFTQQDVKQAEQEKDVYVQIACSLGSILGQKIFRSMDVKGLKQLAKADVNVFIALMANCHDAEGATPTARIRFAAALFKLAMDMISKEDERHESIVEAAAENDGVRIKLTHTRVLLRGVVELLSAEDVHKILHFEEASTSRPTKRARPKKRARTQNDEEGDEAENIIRQRDDFYQNFLTDYNMTKLLEPSRGCFIEAVEILRLLSPEAYKHVKDRVVRFVKSTSSRAKKNADIEEDQDYYYGMLRLASAWNVSKDAITNLAKRISACTTVLNGKSDMRRQAEVVSSSLKALNGPLKAMLELRLEPKYLLPLQDPVLKLIESLVDHLPFGLPVESQEDICSAFSLALHILINIRLQGTTATSSSAESTDNFLLDVFTELGDTFRNMKPTMRRGGKAEDIADAAPLVHEMGHRYLRHLTTTVFLEGLSSGTAEARMYDIERTMWEWVIASGWNPKIPVWKTVADLLHELGFTGNMSTSLVINTLQLNLSHVSTLHPQEGEEAFIDKMAKVAATKYGYDAQFKEFLRKRVICECEDDEDEEGYAAEEDACHERVWQAFKRVALGPPVNKALAELLNIEVEELQPQGNNKENNPDQVGASEGNGSITPKGGRMHGGGSSSSSALPGEVIIQSGAPTPVHREDGGEDAEMITLISGRYLFSGLSVVTTTKVMTNKPGGREQELELASTTGGWQVLLHNDQFHTFDQVADIVHDMLGQVSRQDAFSAALKATASTKNPLLS</sequence>
<feature type="region of interest" description="Disordered" evidence="1">
    <location>
        <begin position="272"/>
        <end position="324"/>
    </location>
</feature>
<feature type="compositionally biased region" description="Low complexity" evidence="1">
    <location>
        <begin position="284"/>
        <end position="304"/>
    </location>
</feature>
<evidence type="ECO:0000313" key="3">
    <source>
        <dbReference type="EMBL" id="KAF4696067.1"/>
    </source>
</evidence>
<dbReference type="PANTHER" id="PTHR16199:SF4">
    <property type="entry name" value="CONDENSIN-2 COMPLEX SUBUNIT G2"/>
    <property type="match status" value="1"/>
</dbReference>
<proteinExistence type="predicted"/>
<dbReference type="Gene3D" id="3.40.50.150">
    <property type="entry name" value="Vaccinia Virus protein VP39"/>
    <property type="match status" value="1"/>
</dbReference>
<dbReference type="InterPro" id="IPR011989">
    <property type="entry name" value="ARM-like"/>
</dbReference>
<feature type="compositionally biased region" description="Polar residues" evidence="1">
    <location>
        <begin position="1300"/>
        <end position="1310"/>
    </location>
</feature>
<name>A0A7J6PJF6_PEROL</name>
<dbReference type="GO" id="GO:0005634">
    <property type="term" value="C:nucleus"/>
    <property type="evidence" value="ECO:0007669"/>
    <property type="project" value="InterPro"/>
</dbReference>
<dbReference type="InterPro" id="IPR024741">
    <property type="entry name" value="Condensin2_G2"/>
</dbReference>
<organism evidence="3 4">
    <name type="scientific">Perkinsus olseni</name>
    <name type="common">Perkinsus atlanticus</name>
    <dbReference type="NCBI Taxonomy" id="32597"/>
    <lineage>
        <taxon>Eukaryota</taxon>
        <taxon>Sar</taxon>
        <taxon>Alveolata</taxon>
        <taxon>Perkinsozoa</taxon>
        <taxon>Perkinsea</taxon>
        <taxon>Perkinsida</taxon>
        <taxon>Perkinsidae</taxon>
        <taxon>Perkinsus</taxon>
    </lineage>
</organism>
<dbReference type="GO" id="GO:0008757">
    <property type="term" value="F:S-adenosylmethionine-dependent methyltransferase activity"/>
    <property type="evidence" value="ECO:0007669"/>
    <property type="project" value="InterPro"/>
</dbReference>
<dbReference type="CDD" id="cd02440">
    <property type="entry name" value="AdoMet_MTases"/>
    <property type="match status" value="1"/>
</dbReference>
<dbReference type="InterPro" id="IPR013216">
    <property type="entry name" value="Methyltransf_11"/>
</dbReference>
<gene>
    <name evidence="3" type="primary">NCAPG2</name>
    <name evidence="3" type="ORF">FOZ60_002298</name>
</gene>
<feature type="region of interest" description="Disordered" evidence="1">
    <location>
        <begin position="856"/>
        <end position="881"/>
    </location>
</feature>
<dbReference type="GO" id="GO:0000796">
    <property type="term" value="C:condensin complex"/>
    <property type="evidence" value="ECO:0007669"/>
    <property type="project" value="TreeGrafter"/>
</dbReference>
<comment type="caution">
    <text evidence="3">The sequence shown here is derived from an EMBL/GenBank/DDBJ whole genome shotgun (WGS) entry which is preliminary data.</text>
</comment>
<dbReference type="Pfam" id="PF12422">
    <property type="entry name" value="Condensin2nSMC"/>
    <property type="match status" value="1"/>
</dbReference>
<dbReference type="Gene3D" id="1.25.10.10">
    <property type="entry name" value="Leucine-rich Repeat Variant"/>
    <property type="match status" value="1"/>
</dbReference>
<reference evidence="3 4" key="1">
    <citation type="submission" date="2020-04" db="EMBL/GenBank/DDBJ databases">
        <title>Perkinsus olseni comparative genomics.</title>
        <authorList>
            <person name="Bogema D.R."/>
        </authorList>
    </citation>
    <scope>NUCLEOTIDE SEQUENCE [LARGE SCALE GENOMIC DNA]</scope>
    <source>
        <strain evidence="3">00978-12</strain>
    </source>
</reference>
<dbReference type="GO" id="GO:0000070">
    <property type="term" value="P:mitotic sister chromatid segregation"/>
    <property type="evidence" value="ECO:0007669"/>
    <property type="project" value="TreeGrafter"/>
</dbReference>
<evidence type="ECO:0000256" key="1">
    <source>
        <dbReference type="SAM" id="MobiDB-lite"/>
    </source>
</evidence>
<dbReference type="PANTHER" id="PTHR16199">
    <property type="entry name" value="CONDENSIN-2 COMPLEX SUBUNIT G2"/>
    <property type="match status" value="1"/>
</dbReference>
<dbReference type="SUPFAM" id="SSF48371">
    <property type="entry name" value="ARM repeat"/>
    <property type="match status" value="1"/>
</dbReference>
<accession>A0A7J6PJF6</accession>
<dbReference type="InterPro" id="IPR029063">
    <property type="entry name" value="SAM-dependent_MTases_sf"/>
</dbReference>
<dbReference type="EMBL" id="JABANP010000014">
    <property type="protein sequence ID" value="KAF4696067.1"/>
    <property type="molecule type" value="Genomic_DNA"/>
</dbReference>
<dbReference type="SUPFAM" id="SSF53335">
    <property type="entry name" value="S-adenosyl-L-methionine-dependent methyltransferases"/>
    <property type="match status" value="1"/>
</dbReference>
<dbReference type="OrthoDB" id="2013972at2759"/>
<evidence type="ECO:0000313" key="4">
    <source>
        <dbReference type="Proteomes" id="UP000541610"/>
    </source>
</evidence>
<evidence type="ECO:0000259" key="2">
    <source>
        <dbReference type="Pfam" id="PF08241"/>
    </source>
</evidence>
<dbReference type="Pfam" id="PF08241">
    <property type="entry name" value="Methyltransf_11"/>
    <property type="match status" value="1"/>
</dbReference>
<protein>
    <submittedName>
        <fullName evidence="3">Condensin-2 complex subunit G2</fullName>
    </submittedName>
</protein>
<feature type="region of interest" description="Disordered" evidence="1">
    <location>
        <begin position="1298"/>
        <end position="1340"/>
    </location>
</feature>
<dbReference type="Proteomes" id="UP000541610">
    <property type="component" value="Unassembled WGS sequence"/>
</dbReference>
<feature type="compositionally biased region" description="Basic residues" evidence="1">
    <location>
        <begin position="861"/>
        <end position="872"/>
    </location>
</feature>
<feature type="domain" description="Methyltransferase type 11" evidence="2">
    <location>
        <begin position="159"/>
        <end position="208"/>
    </location>
</feature>